<sequence>MHRAYLTIDDSPSNHTDQLTDFLVERGVPAIYFVRGAFMEEQKNFDKIVRSIGRGIVIGNHSYAHDRTSVAGFGSQSEQILQTQNLIERAYREAGEALPNRYMRFPHMDRGMGGWIIDLDTVPSEHRAYVENLFWDGLRVESTERPSAELFDLRNKMQEWLKSEGFQKLPTPDVTHPWFTDSEMAGAIDAMYTFSTSDWMLTPRHKGNWHYKTLGDLKKKIDTDIWLQKENSAHIILAHDDREDSLEITTSLIDYFLEEDFEFLPIA</sequence>
<dbReference type="GO" id="GO:0016810">
    <property type="term" value="F:hydrolase activity, acting on carbon-nitrogen (but not peptide) bonds"/>
    <property type="evidence" value="ECO:0007669"/>
    <property type="project" value="InterPro"/>
</dbReference>
<organism evidence="2 3">
    <name type="scientific">Micavibrio aeruginosavorus</name>
    <dbReference type="NCBI Taxonomy" id="349221"/>
    <lineage>
        <taxon>Bacteria</taxon>
        <taxon>Pseudomonadati</taxon>
        <taxon>Bdellovibrionota</taxon>
        <taxon>Bdellovibrionia</taxon>
        <taxon>Bdellovibrionales</taxon>
        <taxon>Pseudobdellovibrionaceae</taxon>
        <taxon>Micavibrio</taxon>
    </lineage>
</organism>
<evidence type="ECO:0000259" key="1">
    <source>
        <dbReference type="Pfam" id="PF01522"/>
    </source>
</evidence>
<dbReference type="EMBL" id="QFOT01000024">
    <property type="protein sequence ID" value="PZP56471.1"/>
    <property type="molecule type" value="Genomic_DNA"/>
</dbReference>
<accession>A0A2W5FKJ3</accession>
<reference evidence="2 3" key="1">
    <citation type="submission" date="2017-08" db="EMBL/GenBank/DDBJ databases">
        <title>Infants hospitalized years apart are colonized by the same room-sourced microbial strains.</title>
        <authorList>
            <person name="Brooks B."/>
            <person name="Olm M.R."/>
            <person name="Firek B.A."/>
            <person name="Baker R."/>
            <person name="Thomas B.C."/>
            <person name="Morowitz M.J."/>
            <person name="Banfield J.F."/>
        </authorList>
    </citation>
    <scope>NUCLEOTIDE SEQUENCE [LARGE SCALE GENOMIC DNA]</scope>
    <source>
        <strain evidence="2">S2_006_000_R2_64</strain>
    </source>
</reference>
<protein>
    <submittedName>
        <fullName evidence="2">Polysaccharide deacetylase family protein</fullName>
    </submittedName>
</protein>
<comment type="caution">
    <text evidence="2">The sequence shown here is derived from an EMBL/GenBank/DDBJ whole genome shotgun (WGS) entry which is preliminary data.</text>
</comment>
<dbReference type="Proteomes" id="UP000249739">
    <property type="component" value="Unassembled WGS sequence"/>
</dbReference>
<dbReference type="CDD" id="cd10917">
    <property type="entry name" value="CE4_NodB_like_6s_7s"/>
    <property type="match status" value="1"/>
</dbReference>
<dbReference type="PANTHER" id="PTHR10587">
    <property type="entry name" value="GLYCOSYL TRANSFERASE-RELATED"/>
    <property type="match status" value="1"/>
</dbReference>
<dbReference type="InterPro" id="IPR050248">
    <property type="entry name" value="Polysacc_deacetylase_ArnD"/>
</dbReference>
<feature type="domain" description="NodB homology" evidence="1">
    <location>
        <begin position="4"/>
        <end position="107"/>
    </location>
</feature>
<dbReference type="Pfam" id="PF01522">
    <property type="entry name" value="Polysacc_deac_1"/>
    <property type="match status" value="1"/>
</dbReference>
<evidence type="ECO:0000313" key="3">
    <source>
        <dbReference type="Proteomes" id="UP000249739"/>
    </source>
</evidence>
<dbReference type="InterPro" id="IPR011330">
    <property type="entry name" value="Glyco_hydro/deAcase_b/a-brl"/>
</dbReference>
<proteinExistence type="predicted"/>
<dbReference type="PANTHER" id="PTHR10587:SF125">
    <property type="entry name" value="POLYSACCHARIDE DEACETYLASE YHEN-RELATED"/>
    <property type="match status" value="1"/>
</dbReference>
<dbReference type="Gene3D" id="3.20.20.370">
    <property type="entry name" value="Glycoside hydrolase/deacetylase"/>
    <property type="match status" value="1"/>
</dbReference>
<dbReference type="InterPro" id="IPR002509">
    <property type="entry name" value="NODB_dom"/>
</dbReference>
<dbReference type="GO" id="GO:0005975">
    <property type="term" value="P:carbohydrate metabolic process"/>
    <property type="evidence" value="ECO:0007669"/>
    <property type="project" value="InterPro"/>
</dbReference>
<evidence type="ECO:0000313" key="2">
    <source>
        <dbReference type="EMBL" id="PZP56471.1"/>
    </source>
</evidence>
<dbReference type="SUPFAM" id="SSF88713">
    <property type="entry name" value="Glycoside hydrolase/deacetylase"/>
    <property type="match status" value="1"/>
</dbReference>
<name>A0A2W5FKJ3_9BACT</name>
<gene>
    <name evidence="2" type="ORF">DI586_03510</name>
</gene>
<dbReference type="AlphaFoldDB" id="A0A2W5FKJ3"/>